<name>A0AAD5W7E4_9POAL</name>
<keyword evidence="10" id="KW-0804">Transcription</keyword>
<dbReference type="Gene3D" id="3.30.420.80">
    <property type="entry name" value="Ribosomal protein S11"/>
    <property type="match status" value="1"/>
</dbReference>
<dbReference type="SUPFAM" id="SSF56553">
    <property type="entry name" value="Insert subdomain of RNA polymerase alpha subunit"/>
    <property type="match status" value="1"/>
</dbReference>
<dbReference type="NCBIfam" id="NF003698">
    <property type="entry name" value="PRK05309.1"/>
    <property type="match status" value="1"/>
</dbReference>
<dbReference type="Pfam" id="PF00411">
    <property type="entry name" value="Ribosomal_S11"/>
    <property type="match status" value="1"/>
</dbReference>
<dbReference type="CDD" id="cd06928">
    <property type="entry name" value="RNAP_alpha_NTD"/>
    <property type="match status" value="1"/>
</dbReference>
<dbReference type="GO" id="GO:0003735">
    <property type="term" value="F:structural constituent of ribosome"/>
    <property type="evidence" value="ECO:0007669"/>
    <property type="project" value="InterPro"/>
</dbReference>
<evidence type="ECO:0000256" key="2">
    <source>
        <dbReference type="ARBA" id="ARBA00004474"/>
    </source>
</evidence>
<evidence type="ECO:0000259" key="15">
    <source>
        <dbReference type="SMART" id="SM00662"/>
    </source>
</evidence>
<evidence type="ECO:0000256" key="10">
    <source>
        <dbReference type="ARBA" id="ARBA00023163"/>
    </source>
</evidence>
<dbReference type="EC" id="2.7.7.6" evidence="5"/>
<comment type="similarity">
    <text evidence="4">Belongs to the RNA polymerase alpha chain family.</text>
</comment>
<comment type="function">
    <text evidence="1">DNA-dependent RNA polymerase catalyzes the transcription of DNA into RNA using the four ribonucleoside triphosphates as substrates.</text>
</comment>
<feature type="domain" description="DNA-directed RNA polymerase RpoA/D/Rpb3-type" evidence="15">
    <location>
        <begin position="103"/>
        <end position="305"/>
    </location>
</feature>
<dbReference type="HAMAP" id="MF_01310">
    <property type="entry name" value="Ribosomal_uS11"/>
    <property type="match status" value="1"/>
</dbReference>
<dbReference type="PANTHER" id="PTHR11759">
    <property type="entry name" value="40S RIBOSOMAL PROTEIN S14/30S RIBOSOMAL PROTEIN S11"/>
    <property type="match status" value="1"/>
</dbReference>
<dbReference type="EMBL" id="JAMRDG010000071">
    <property type="protein sequence ID" value="KAJ3678800.1"/>
    <property type="molecule type" value="Genomic_DNA"/>
</dbReference>
<evidence type="ECO:0000256" key="14">
    <source>
        <dbReference type="SAM" id="MobiDB-lite"/>
    </source>
</evidence>
<proteinExistence type="inferred from homology"/>
<evidence type="ECO:0000256" key="11">
    <source>
        <dbReference type="ARBA" id="ARBA00023274"/>
    </source>
</evidence>
<dbReference type="GO" id="GO:0006351">
    <property type="term" value="P:DNA-templated transcription"/>
    <property type="evidence" value="ECO:0007669"/>
    <property type="project" value="InterPro"/>
</dbReference>
<feature type="region of interest" description="Disordered" evidence="14">
    <location>
        <begin position="1"/>
        <end position="23"/>
    </location>
</feature>
<dbReference type="InterPro" id="IPR011773">
    <property type="entry name" value="DNA-dir_RpoA"/>
</dbReference>
<evidence type="ECO:0000256" key="9">
    <source>
        <dbReference type="ARBA" id="ARBA00022980"/>
    </source>
</evidence>
<keyword evidence="11" id="KW-0687">Ribonucleoprotein</keyword>
<evidence type="ECO:0000256" key="8">
    <source>
        <dbReference type="ARBA" id="ARBA00022695"/>
    </source>
</evidence>
<keyword evidence="8" id="KW-0548">Nucleotidyltransferase</keyword>
<feature type="compositionally biased region" description="Basic residues" evidence="14">
    <location>
        <begin position="9"/>
        <end position="23"/>
    </location>
</feature>
<dbReference type="GO" id="GO:0009536">
    <property type="term" value="C:plastid"/>
    <property type="evidence" value="ECO:0007669"/>
    <property type="project" value="UniProtKB-SubCell"/>
</dbReference>
<dbReference type="GO" id="GO:0000428">
    <property type="term" value="C:DNA-directed RNA polymerase complex"/>
    <property type="evidence" value="ECO:0007669"/>
    <property type="project" value="UniProtKB-KW"/>
</dbReference>
<dbReference type="InterPro" id="IPR001971">
    <property type="entry name" value="Ribosomal_uS11"/>
</dbReference>
<dbReference type="GO" id="GO:0006412">
    <property type="term" value="P:translation"/>
    <property type="evidence" value="ECO:0007669"/>
    <property type="project" value="InterPro"/>
</dbReference>
<keyword evidence="7" id="KW-0808">Transferase</keyword>
<dbReference type="GO" id="GO:0005840">
    <property type="term" value="C:ribosome"/>
    <property type="evidence" value="ECO:0007669"/>
    <property type="project" value="UniProtKB-KW"/>
</dbReference>
<dbReference type="SUPFAM" id="SSF55257">
    <property type="entry name" value="RBP11-like subunits of RNA polymerase"/>
    <property type="match status" value="1"/>
</dbReference>
<dbReference type="SUPFAM" id="SSF47789">
    <property type="entry name" value="C-terminal domain of RNA polymerase alpha subunit"/>
    <property type="match status" value="1"/>
</dbReference>
<evidence type="ECO:0000256" key="12">
    <source>
        <dbReference type="ARBA" id="ARBA00031776"/>
    </source>
</evidence>
<dbReference type="InterPro" id="IPR011262">
    <property type="entry name" value="DNA-dir_RNA_pol_insert"/>
</dbReference>
<evidence type="ECO:0000256" key="6">
    <source>
        <dbReference type="ARBA" id="ARBA00022478"/>
    </source>
</evidence>
<evidence type="ECO:0000256" key="1">
    <source>
        <dbReference type="ARBA" id="ARBA00004026"/>
    </source>
</evidence>
<dbReference type="GO" id="GO:0046983">
    <property type="term" value="F:protein dimerization activity"/>
    <property type="evidence" value="ECO:0007669"/>
    <property type="project" value="InterPro"/>
</dbReference>
<gene>
    <name evidence="16" type="ORF">LUZ61_021301</name>
</gene>
<evidence type="ECO:0000256" key="4">
    <source>
        <dbReference type="ARBA" id="ARBA00007123"/>
    </source>
</evidence>
<dbReference type="AlphaFoldDB" id="A0AAD5W7E4"/>
<dbReference type="Gene3D" id="2.170.120.12">
    <property type="entry name" value="DNA-directed RNA polymerase, insert domain"/>
    <property type="match status" value="1"/>
</dbReference>
<accession>A0AAD5W7E4</accession>
<comment type="subcellular location">
    <subcellularLocation>
        <location evidence="2">Plastid</location>
    </subcellularLocation>
</comment>
<comment type="catalytic activity">
    <reaction evidence="13">
        <text>RNA(n) + a ribonucleoside 5'-triphosphate = RNA(n+1) + diphosphate</text>
        <dbReference type="Rhea" id="RHEA:21248"/>
        <dbReference type="Rhea" id="RHEA-COMP:14527"/>
        <dbReference type="Rhea" id="RHEA-COMP:17342"/>
        <dbReference type="ChEBI" id="CHEBI:33019"/>
        <dbReference type="ChEBI" id="CHEBI:61557"/>
        <dbReference type="ChEBI" id="CHEBI:140395"/>
        <dbReference type="EC" id="2.7.7.6"/>
    </reaction>
</comment>
<keyword evidence="9" id="KW-0689">Ribosomal protein</keyword>
<dbReference type="Proteomes" id="UP001210211">
    <property type="component" value="Unassembled WGS sequence"/>
</dbReference>
<evidence type="ECO:0000313" key="16">
    <source>
        <dbReference type="EMBL" id="KAJ3678800.1"/>
    </source>
</evidence>
<evidence type="ECO:0000256" key="5">
    <source>
        <dbReference type="ARBA" id="ARBA00012418"/>
    </source>
</evidence>
<evidence type="ECO:0000256" key="13">
    <source>
        <dbReference type="ARBA" id="ARBA00048552"/>
    </source>
</evidence>
<dbReference type="InterPro" id="IPR011260">
    <property type="entry name" value="RNAP_asu_C"/>
</dbReference>
<dbReference type="NCBIfam" id="TIGR02027">
    <property type="entry name" value="rpoA"/>
    <property type="match status" value="1"/>
</dbReference>
<dbReference type="InterPro" id="IPR011263">
    <property type="entry name" value="DNA-dir_RNA_pol_RpoA/D/Rpb3"/>
</dbReference>
<dbReference type="GO" id="GO:0003677">
    <property type="term" value="F:DNA binding"/>
    <property type="evidence" value="ECO:0007669"/>
    <property type="project" value="InterPro"/>
</dbReference>
<protein>
    <recommendedName>
        <fullName evidence="5">DNA-directed RNA polymerase</fullName>
        <ecNumber evidence="5">2.7.7.6</ecNumber>
    </recommendedName>
    <alternativeName>
        <fullName evidence="12">Plastid-encoded RNA polymerase subunit alpha</fullName>
    </alternativeName>
</protein>
<organism evidence="16 17">
    <name type="scientific">Rhynchospora tenuis</name>
    <dbReference type="NCBI Taxonomy" id="198213"/>
    <lineage>
        <taxon>Eukaryota</taxon>
        <taxon>Viridiplantae</taxon>
        <taxon>Streptophyta</taxon>
        <taxon>Embryophyta</taxon>
        <taxon>Tracheophyta</taxon>
        <taxon>Spermatophyta</taxon>
        <taxon>Magnoliopsida</taxon>
        <taxon>Liliopsida</taxon>
        <taxon>Poales</taxon>
        <taxon>Cyperaceae</taxon>
        <taxon>Cyperoideae</taxon>
        <taxon>Rhynchosporeae</taxon>
        <taxon>Rhynchospora</taxon>
    </lineage>
</organism>
<dbReference type="GO" id="GO:1990904">
    <property type="term" value="C:ribonucleoprotein complex"/>
    <property type="evidence" value="ECO:0007669"/>
    <property type="project" value="UniProtKB-KW"/>
</dbReference>
<dbReference type="Gene3D" id="1.10.150.20">
    <property type="entry name" value="5' to 3' exonuclease, C-terminal subdomain"/>
    <property type="match status" value="1"/>
</dbReference>
<dbReference type="Pfam" id="PF03118">
    <property type="entry name" value="RNA_pol_A_CTD"/>
    <property type="match status" value="1"/>
</dbReference>
<keyword evidence="6" id="KW-0240">DNA-directed RNA polymerase</keyword>
<evidence type="ECO:0000256" key="7">
    <source>
        <dbReference type="ARBA" id="ARBA00022679"/>
    </source>
</evidence>
<dbReference type="InterPro" id="IPR036967">
    <property type="entry name" value="Ribosomal_uS11_sf"/>
</dbReference>
<dbReference type="InterPro" id="IPR036643">
    <property type="entry name" value="RNApol_insert_sf"/>
</dbReference>
<comment type="caution">
    <text evidence="16">The sequence shown here is derived from an EMBL/GenBank/DDBJ whole genome shotgun (WGS) entry which is preliminary data.</text>
</comment>
<comment type="similarity">
    <text evidence="3">Belongs to the universal ribosomal protein uS11 family.</text>
</comment>
<dbReference type="SMART" id="SM00662">
    <property type="entry name" value="RPOLD"/>
    <property type="match status" value="1"/>
</dbReference>
<dbReference type="FunFam" id="2.170.120.12:FF:000001">
    <property type="entry name" value="DNA-directed RNA polymerase subunit alpha"/>
    <property type="match status" value="1"/>
</dbReference>
<dbReference type="Pfam" id="PF01000">
    <property type="entry name" value="RNA_pol_A_bac"/>
    <property type="match status" value="1"/>
</dbReference>
<sequence length="400" mass="45213">MAKPILRIGSRKNTRSGSRKNVRRIPKGVIHVQASFNNTIVTVTDVRGRVISWSSAGTCGFRGTRRGTPFAAQTAAGNAIRAVVDQGMQRAEVRIKGPGLGRDAALRAIRRSGQADTIGIAMRRALLGEIEGTCITRAKSENIPHDYSNIVGIQESVHEILMNLNEIVLRSNLYGTRNALICVQGPGYITARDIILPPSVEIIDNTQHIATLMEPIDLCIGLKIERNRGYSLKMSNNFEDRSYPIDAVFMPVQNANHSIHSYGNGNEKQEILFLEIWTNGSLTPKEALHEASRNLINLFIPFLHVEEETFYLENNQHQVTLPLFPFHNRLVNLRKKKKELAFQYIFIDQLELPPRIYNCLKKSNIHTLLDLLNNSQEDLIKMEHFHIEDVKKILDILEKK</sequence>
<dbReference type="InterPro" id="IPR036603">
    <property type="entry name" value="RBP11-like"/>
</dbReference>
<reference evidence="16 17" key="1">
    <citation type="journal article" date="2022" name="Cell">
        <title>Repeat-based holocentromeres influence genome architecture and karyotype evolution.</title>
        <authorList>
            <person name="Hofstatter P.G."/>
            <person name="Thangavel G."/>
            <person name="Lux T."/>
            <person name="Neumann P."/>
            <person name="Vondrak T."/>
            <person name="Novak P."/>
            <person name="Zhang M."/>
            <person name="Costa L."/>
            <person name="Castellani M."/>
            <person name="Scott A."/>
            <person name="Toegelov H."/>
            <person name="Fuchs J."/>
            <person name="Mata-Sucre Y."/>
            <person name="Dias Y."/>
            <person name="Vanzela A.L.L."/>
            <person name="Huettel B."/>
            <person name="Almeida C.C.S."/>
            <person name="Simkova H."/>
            <person name="Souza G."/>
            <person name="Pedrosa-Harand A."/>
            <person name="Macas J."/>
            <person name="Mayer K.F.X."/>
            <person name="Houben A."/>
            <person name="Marques A."/>
        </authorList>
    </citation>
    <scope>NUCLEOTIDE SEQUENCE [LARGE SCALE GENOMIC DNA]</scope>
    <source>
        <strain evidence="16">RhyTen1mFocal</strain>
    </source>
</reference>
<evidence type="ECO:0000313" key="17">
    <source>
        <dbReference type="Proteomes" id="UP001210211"/>
    </source>
</evidence>
<dbReference type="SUPFAM" id="SSF53137">
    <property type="entry name" value="Translational machinery components"/>
    <property type="match status" value="1"/>
</dbReference>
<evidence type="ECO:0000256" key="3">
    <source>
        <dbReference type="ARBA" id="ARBA00006194"/>
    </source>
</evidence>
<keyword evidence="17" id="KW-1185">Reference proteome</keyword>
<dbReference type="GO" id="GO:0003899">
    <property type="term" value="F:DNA-directed RNA polymerase activity"/>
    <property type="evidence" value="ECO:0007669"/>
    <property type="project" value="UniProtKB-EC"/>
</dbReference>